<dbReference type="EMBL" id="VOSK01000456">
    <property type="protein sequence ID" value="MPR30824.1"/>
    <property type="molecule type" value="Genomic_DNA"/>
</dbReference>
<name>A0A5N7MXK0_9HYPH</name>
<evidence type="ECO:0000313" key="2">
    <source>
        <dbReference type="Proteomes" id="UP000403266"/>
    </source>
</evidence>
<gene>
    <name evidence="1" type="ORF">FS320_39195</name>
</gene>
<dbReference type="Proteomes" id="UP000403266">
    <property type="component" value="Unassembled WGS sequence"/>
</dbReference>
<protein>
    <submittedName>
        <fullName evidence="1">Uncharacterized protein</fullName>
    </submittedName>
</protein>
<keyword evidence="2" id="KW-1185">Reference proteome</keyword>
<evidence type="ECO:0000313" key="1">
    <source>
        <dbReference type="EMBL" id="MPR30824.1"/>
    </source>
</evidence>
<dbReference type="AlphaFoldDB" id="A0A5N7MXK0"/>
<comment type="caution">
    <text evidence="1">The sequence shown here is derived from an EMBL/GenBank/DDBJ whole genome shotgun (WGS) entry which is preliminary data.</text>
</comment>
<organism evidence="1 2">
    <name type="scientific">Microvirga tunisiensis</name>
    <dbReference type="NCBI Taxonomy" id="2108360"/>
    <lineage>
        <taxon>Bacteria</taxon>
        <taxon>Pseudomonadati</taxon>
        <taxon>Pseudomonadota</taxon>
        <taxon>Alphaproteobacteria</taxon>
        <taxon>Hyphomicrobiales</taxon>
        <taxon>Methylobacteriaceae</taxon>
        <taxon>Microvirga</taxon>
    </lineage>
</organism>
<reference evidence="1 2" key="1">
    <citation type="journal article" date="2019" name="Syst. Appl. Microbiol.">
        <title>Microvirga tunisiensis sp. nov., a root nodule symbiotic bacterium isolated from Lupinus micranthus and L. luteus grown in Northern Tunisia.</title>
        <authorList>
            <person name="Msaddak A."/>
            <person name="Rejili M."/>
            <person name="Duran D."/>
            <person name="Mars M."/>
            <person name="Palacios J.M."/>
            <person name="Ruiz-Argueso T."/>
            <person name="Rey L."/>
            <person name="Imperial J."/>
        </authorList>
    </citation>
    <scope>NUCLEOTIDE SEQUENCE [LARGE SCALE GENOMIC DNA]</scope>
    <source>
        <strain evidence="1 2">Lmie10</strain>
    </source>
</reference>
<proteinExistence type="predicted"/>
<accession>A0A5N7MXK0</accession>
<sequence>MGYCNSTLYTLKYVADMLGEDEDFLHECSIEMFPEDGCLSAYDTFPASDLTEHIVLFTEDGIENLKYIIEARRAVASQKTAP</sequence>